<keyword evidence="2" id="KW-1185">Reference proteome</keyword>
<dbReference type="InterPro" id="IPR026286">
    <property type="entry name" value="MaiA/AMDase"/>
</dbReference>
<dbReference type="InterPro" id="IPR053714">
    <property type="entry name" value="Iso_Racemase_Enz_sf"/>
</dbReference>
<gene>
    <name evidence="1" type="ORF">ETSY1_35195</name>
</gene>
<dbReference type="HOGENOM" id="CLU_2141310_0_0_7"/>
<accession>W4L8G7</accession>
<evidence type="ECO:0000313" key="1">
    <source>
        <dbReference type="EMBL" id="ETW94368.1"/>
    </source>
</evidence>
<evidence type="ECO:0000313" key="2">
    <source>
        <dbReference type="Proteomes" id="UP000019141"/>
    </source>
</evidence>
<dbReference type="PANTHER" id="PTHR40267:SF1">
    <property type="entry name" value="BLR3294 PROTEIN"/>
    <property type="match status" value="1"/>
</dbReference>
<dbReference type="Pfam" id="PF17645">
    <property type="entry name" value="Amdase"/>
    <property type="match status" value="1"/>
</dbReference>
<comment type="caution">
    <text evidence="1">The sequence shown here is derived from an EMBL/GenBank/DDBJ whole genome shotgun (WGS) entry which is preliminary data.</text>
</comment>
<dbReference type="AlphaFoldDB" id="W4L8G7"/>
<dbReference type="PANTHER" id="PTHR40267">
    <property type="entry name" value="BLR3294 PROTEIN"/>
    <property type="match status" value="1"/>
</dbReference>
<sequence>MQSSEQGKQHLIQHGFEVVGYGRLEHVHNIYEETAERAYRLARRADTPEAQAVFISGTGLPTLSVLAMLEADLGKPVISSATAMMWQALGLAGIGEPIDGYGCLLSRPHTGA</sequence>
<dbReference type="Gene3D" id="3.40.50.12500">
    <property type="match status" value="1"/>
</dbReference>
<dbReference type="EMBL" id="AZHW01001076">
    <property type="protein sequence ID" value="ETW94368.1"/>
    <property type="molecule type" value="Genomic_DNA"/>
</dbReference>
<name>W4L8G7_ENTF1</name>
<protein>
    <submittedName>
        <fullName evidence="1">Uncharacterized protein</fullName>
    </submittedName>
</protein>
<proteinExistence type="predicted"/>
<dbReference type="Proteomes" id="UP000019141">
    <property type="component" value="Unassembled WGS sequence"/>
</dbReference>
<reference evidence="1 2" key="1">
    <citation type="journal article" date="2014" name="Nature">
        <title>An environmental bacterial taxon with a large and distinct metabolic repertoire.</title>
        <authorList>
            <person name="Wilson M.C."/>
            <person name="Mori T."/>
            <person name="Ruckert C."/>
            <person name="Uria A.R."/>
            <person name="Helf M.J."/>
            <person name="Takada K."/>
            <person name="Gernert C."/>
            <person name="Steffens U.A."/>
            <person name="Heycke N."/>
            <person name="Schmitt S."/>
            <person name="Rinke C."/>
            <person name="Helfrich E.J."/>
            <person name="Brachmann A.O."/>
            <person name="Gurgui C."/>
            <person name="Wakimoto T."/>
            <person name="Kracht M."/>
            <person name="Crusemann M."/>
            <person name="Hentschel U."/>
            <person name="Abe I."/>
            <person name="Matsunaga S."/>
            <person name="Kalinowski J."/>
            <person name="Takeyama H."/>
            <person name="Piel J."/>
        </authorList>
    </citation>
    <scope>NUCLEOTIDE SEQUENCE [LARGE SCALE GENOMIC DNA]</scope>
    <source>
        <strain evidence="2">TSY1</strain>
    </source>
</reference>
<organism evidence="1 2">
    <name type="scientific">Entotheonella factor</name>
    <dbReference type="NCBI Taxonomy" id="1429438"/>
    <lineage>
        <taxon>Bacteria</taxon>
        <taxon>Pseudomonadati</taxon>
        <taxon>Nitrospinota/Tectimicrobiota group</taxon>
        <taxon>Candidatus Tectimicrobiota</taxon>
        <taxon>Candidatus Entotheonellia</taxon>
        <taxon>Candidatus Entotheonellales</taxon>
        <taxon>Candidatus Entotheonellaceae</taxon>
        <taxon>Candidatus Entotheonella</taxon>
    </lineage>
</organism>